<comment type="caution">
    <text evidence="1">The sequence shown here is derived from an EMBL/GenBank/DDBJ whole genome shotgun (WGS) entry which is preliminary data.</text>
</comment>
<evidence type="ECO:0000313" key="1">
    <source>
        <dbReference type="EMBL" id="MBN9644896.1"/>
    </source>
</evidence>
<sequence>MSFFEDLASVLDEHNIEQRITEAVMHIPVSGNLDLRITVDNEVLPAANIRLHCLTDDGDDDLPPKLLAVVFSVSAAVDAIVGFLETADAMEFIDQLIDDPLGRISELDFTGTDTGIPVAYAPVGDSSQIMVEITRDADGVSVAEVAMVVCPQQLTEALADIDDAMDTGSHDERLAVIRQNIFDDLTGAGTGLGEGTFLSLGSYTNFDRLMKVLPFIASHAAGWEQELVASDSPAQYSGIPQDVLAHLLGLGD</sequence>
<dbReference type="EMBL" id="JAFLEQ010000016">
    <property type="protein sequence ID" value="MBN9644896.1"/>
    <property type="molecule type" value="Genomic_DNA"/>
</dbReference>
<gene>
    <name evidence="1" type="ORF">JZY06_09775</name>
</gene>
<name>A0A939E3A2_9CORY</name>
<dbReference type="Proteomes" id="UP000664332">
    <property type="component" value="Unassembled WGS sequence"/>
</dbReference>
<accession>A0A939E3A2</accession>
<organism evidence="1 2">
    <name type="scientific">Corynebacterium mendelii</name>
    <dbReference type="NCBI Taxonomy" id="2765362"/>
    <lineage>
        <taxon>Bacteria</taxon>
        <taxon>Bacillati</taxon>
        <taxon>Actinomycetota</taxon>
        <taxon>Actinomycetes</taxon>
        <taxon>Mycobacteriales</taxon>
        <taxon>Corynebacteriaceae</taxon>
        <taxon>Corynebacterium</taxon>
    </lineage>
</organism>
<dbReference type="RefSeq" id="WP_207279352.1">
    <property type="nucleotide sequence ID" value="NZ_JAFLEQ010000016.1"/>
</dbReference>
<proteinExistence type="predicted"/>
<protein>
    <submittedName>
        <fullName evidence="1">Uncharacterized protein</fullName>
    </submittedName>
</protein>
<evidence type="ECO:0000313" key="2">
    <source>
        <dbReference type="Proteomes" id="UP000664332"/>
    </source>
</evidence>
<reference evidence="1" key="1">
    <citation type="submission" date="2021-03" db="EMBL/GenBank/DDBJ databases">
        <authorList>
            <person name="Sun Q."/>
        </authorList>
    </citation>
    <scope>NUCLEOTIDE SEQUENCE</scope>
    <source>
        <strain evidence="1">CCM 8862</strain>
    </source>
</reference>
<keyword evidence="2" id="KW-1185">Reference proteome</keyword>
<dbReference type="AlphaFoldDB" id="A0A939E3A2"/>